<organism evidence="2 3">
    <name type="scientific">Collinsella ihumii</name>
    <dbReference type="NCBI Taxonomy" id="1720204"/>
    <lineage>
        <taxon>Bacteria</taxon>
        <taxon>Bacillati</taxon>
        <taxon>Actinomycetota</taxon>
        <taxon>Coriobacteriia</taxon>
        <taxon>Coriobacteriales</taxon>
        <taxon>Coriobacteriaceae</taxon>
        <taxon>Collinsella</taxon>
    </lineage>
</organism>
<reference evidence="2" key="1">
    <citation type="journal article" date="2021" name="PeerJ">
        <title>Extensive microbial diversity within the chicken gut microbiome revealed by metagenomics and culture.</title>
        <authorList>
            <person name="Gilroy R."/>
            <person name="Ravi A."/>
            <person name="Getino M."/>
            <person name="Pursley I."/>
            <person name="Horton D.L."/>
            <person name="Alikhan N.F."/>
            <person name="Baker D."/>
            <person name="Gharbi K."/>
            <person name="Hall N."/>
            <person name="Watson M."/>
            <person name="Adriaenssens E.M."/>
            <person name="Foster-Nyarko E."/>
            <person name="Jarju S."/>
            <person name="Secka A."/>
            <person name="Antonio M."/>
            <person name="Oren A."/>
            <person name="Chaudhuri R.R."/>
            <person name="La Ragione R."/>
            <person name="Hildebrand F."/>
            <person name="Pallen M.J."/>
        </authorList>
    </citation>
    <scope>NUCLEOTIDE SEQUENCE</scope>
    <source>
        <strain evidence="2">ChiGjej2B2-7701</strain>
    </source>
</reference>
<name>A0A921IMT0_9ACTN</name>
<feature type="transmembrane region" description="Helical" evidence="1">
    <location>
        <begin position="146"/>
        <end position="170"/>
    </location>
</feature>
<evidence type="ECO:0000313" key="2">
    <source>
        <dbReference type="EMBL" id="HJG30230.1"/>
    </source>
</evidence>
<accession>A0A921IMT0</accession>
<keyword evidence="1" id="KW-1133">Transmembrane helix</keyword>
<feature type="transmembrane region" description="Helical" evidence="1">
    <location>
        <begin position="71"/>
        <end position="94"/>
    </location>
</feature>
<dbReference type="AlphaFoldDB" id="A0A921IMT0"/>
<protein>
    <submittedName>
        <fullName evidence="2">Uncharacterized protein</fullName>
    </submittedName>
</protein>
<evidence type="ECO:0000313" key="3">
    <source>
        <dbReference type="Proteomes" id="UP000746751"/>
    </source>
</evidence>
<gene>
    <name evidence="2" type="ORF">K8U80_02410</name>
</gene>
<keyword evidence="1" id="KW-0812">Transmembrane</keyword>
<dbReference type="EMBL" id="DYVF01000020">
    <property type="protein sequence ID" value="HJG30230.1"/>
    <property type="molecule type" value="Genomic_DNA"/>
</dbReference>
<comment type="caution">
    <text evidence="2">The sequence shown here is derived from an EMBL/GenBank/DDBJ whole genome shotgun (WGS) entry which is preliminary data.</text>
</comment>
<proteinExistence type="predicted"/>
<evidence type="ECO:0000256" key="1">
    <source>
        <dbReference type="SAM" id="Phobius"/>
    </source>
</evidence>
<dbReference type="Proteomes" id="UP000746751">
    <property type="component" value="Unassembled WGS sequence"/>
</dbReference>
<keyword evidence="1" id="KW-0472">Membrane</keyword>
<sequence length="177" mass="19303">MIDDAENKEALTSFLQKLVNDSYEAELRRYSSLLATSSRLLTCDSIILVALSSIASLIVDGRVSISREAFIACVCVAALIGASILFSIICQWRIGYKDLASPGEQVKFVEKSWEKLSSDWNIAKSYSKTLDIMYKSVSSRNNKISVLLRISVALLGAALAILLILSLCMINRACAGA</sequence>
<reference evidence="2" key="2">
    <citation type="submission" date="2021-09" db="EMBL/GenBank/DDBJ databases">
        <authorList>
            <person name="Gilroy R."/>
        </authorList>
    </citation>
    <scope>NUCLEOTIDE SEQUENCE</scope>
    <source>
        <strain evidence="2">ChiGjej2B2-7701</strain>
    </source>
</reference>